<evidence type="ECO:0000256" key="8">
    <source>
        <dbReference type="ARBA" id="ARBA00023136"/>
    </source>
</evidence>
<feature type="domain" description="ABC transmembrane type-2" evidence="10">
    <location>
        <begin position="34"/>
        <end position="254"/>
    </location>
</feature>
<dbReference type="PROSITE" id="PS51012">
    <property type="entry name" value="ABC_TM2"/>
    <property type="match status" value="1"/>
</dbReference>
<evidence type="ECO:0000256" key="1">
    <source>
        <dbReference type="ARBA" id="ARBA00004651"/>
    </source>
</evidence>
<evidence type="ECO:0000256" key="3">
    <source>
        <dbReference type="ARBA" id="ARBA00022448"/>
    </source>
</evidence>
<accession>A0A418YDW4</accession>
<dbReference type="PANTHER" id="PTHR30413">
    <property type="entry name" value="INNER MEMBRANE TRANSPORT PERMEASE"/>
    <property type="match status" value="1"/>
</dbReference>
<evidence type="ECO:0000256" key="4">
    <source>
        <dbReference type="ARBA" id="ARBA00022475"/>
    </source>
</evidence>
<feature type="transmembrane region" description="Helical" evidence="9">
    <location>
        <begin position="33"/>
        <end position="53"/>
    </location>
</feature>
<evidence type="ECO:0000256" key="9">
    <source>
        <dbReference type="RuleBase" id="RU361157"/>
    </source>
</evidence>
<evidence type="ECO:0000313" key="12">
    <source>
        <dbReference type="Proteomes" id="UP000283255"/>
    </source>
</evidence>
<organism evidence="11 12">
    <name type="scientific">Motilimonas pumila</name>
    <dbReference type="NCBI Taxonomy" id="2303987"/>
    <lineage>
        <taxon>Bacteria</taxon>
        <taxon>Pseudomonadati</taxon>
        <taxon>Pseudomonadota</taxon>
        <taxon>Gammaproteobacteria</taxon>
        <taxon>Alteromonadales</taxon>
        <taxon>Alteromonadales genera incertae sedis</taxon>
        <taxon>Motilimonas</taxon>
    </lineage>
</organism>
<feature type="transmembrane region" description="Helical" evidence="9">
    <location>
        <begin position="144"/>
        <end position="165"/>
    </location>
</feature>
<dbReference type="Pfam" id="PF01061">
    <property type="entry name" value="ABC2_membrane"/>
    <property type="match status" value="1"/>
</dbReference>
<keyword evidence="4 9" id="KW-1003">Cell membrane</keyword>
<evidence type="ECO:0000259" key="10">
    <source>
        <dbReference type="PROSITE" id="PS51012"/>
    </source>
</evidence>
<reference evidence="11 12" key="1">
    <citation type="submission" date="2018-09" db="EMBL/GenBank/DDBJ databases">
        <authorList>
            <person name="Wang F."/>
        </authorList>
    </citation>
    <scope>NUCLEOTIDE SEQUENCE [LARGE SCALE GENOMIC DNA]</scope>
    <source>
        <strain evidence="11 12">PLHSC7-2</strain>
    </source>
</reference>
<feature type="transmembrane region" description="Helical" evidence="9">
    <location>
        <begin position="65"/>
        <end position="84"/>
    </location>
</feature>
<comment type="similarity">
    <text evidence="2 9">Belongs to the ABC-2 integral membrane protein family.</text>
</comment>
<dbReference type="PANTHER" id="PTHR30413:SF10">
    <property type="entry name" value="CAPSULE POLYSACCHARIDE EXPORT INNER-MEMBRANE PROTEIN CTRC"/>
    <property type="match status" value="1"/>
</dbReference>
<keyword evidence="8 9" id="KW-0472">Membrane</keyword>
<protein>
    <recommendedName>
        <fullName evidence="9">Transport permease protein</fullName>
    </recommendedName>
</protein>
<keyword evidence="6 9" id="KW-1133">Transmembrane helix</keyword>
<gene>
    <name evidence="11" type="ORF">D1Z90_11440</name>
</gene>
<proteinExistence type="inferred from homology"/>
<dbReference type="InterPro" id="IPR047817">
    <property type="entry name" value="ABC2_TM_bact-type"/>
</dbReference>
<dbReference type="EMBL" id="QZCH01000014">
    <property type="protein sequence ID" value="RJG42698.1"/>
    <property type="molecule type" value="Genomic_DNA"/>
</dbReference>
<evidence type="ECO:0000256" key="5">
    <source>
        <dbReference type="ARBA" id="ARBA00022692"/>
    </source>
</evidence>
<feature type="transmembrane region" description="Helical" evidence="9">
    <location>
        <begin position="230"/>
        <end position="251"/>
    </location>
</feature>
<dbReference type="GO" id="GO:0005886">
    <property type="term" value="C:plasma membrane"/>
    <property type="evidence" value="ECO:0007669"/>
    <property type="project" value="UniProtKB-SubCell"/>
</dbReference>
<dbReference type="Proteomes" id="UP000283255">
    <property type="component" value="Unassembled WGS sequence"/>
</dbReference>
<keyword evidence="3 9" id="KW-0813">Transport</keyword>
<evidence type="ECO:0000256" key="7">
    <source>
        <dbReference type="ARBA" id="ARBA00023047"/>
    </source>
</evidence>
<dbReference type="GO" id="GO:0140359">
    <property type="term" value="F:ABC-type transporter activity"/>
    <property type="evidence" value="ECO:0007669"/>
    <property type="project" value="InterPro"/>
</dbReference>
<keyword evidence="5 9" id="KW-0812">Transmembrane</keyword>
<feature type="transmembrane region" description="Helical" evidence="9">
    <location>
        <begin position="105"/>
        <end position="132"/>
    </location>
</feature>
<evidence type="ECO:0000313" key="11">
    <source>
        <dbReference type="EMBL" id="RJG42698.1"/>
    </source>
</evidence>
<comment type="caution">
    <text evidence="11">The sequence shown here is derived from an EMBL/GenBank/DDBJ whole genome shotgun (WGS) entry which is preliminary data.</text>
</comment>
<dbReference type="GO" id="GO:0015774">
    <property type="term" value="P:polysaccharide transport"/>
    <property type="evidence" value="ECO:0007669"/>
    <property type="project" value="UniProtKB-KW"/>
</dbReference>
<reference evidence="11 12" key="2">
    <citation type="submission" date="2019-01" db="EMBL/GenBank/DDBJ databases">
        <title>Motilimonas pumilus sp. nov., isolated from the gut of sea cucumber (Apostichopus japonicus).</title>
        <authorList>
            <person name="Wang F.-Q."/>
            <person name="Ren L.-H."/>
            <person name="Lin Y.-W."/>
            <person name="Sun G.-H."/>
            <person name="Du Z.-J."/>
            <person name="Zhao J.-X."/>
            <person name="Liu X.-J."/>
            <person name="Liu L.-J."/>
        </authorList>
    </citation>
    <scope>NUCLEOTIDE SEQUENCE [LARGE SCALE GENOMIC DNA]</scope>
    <source>
        <strain evidence="11 12">PLHSC7-2</strain>
    </source>
</reference>
<comment type="subcellular location">
    <subcellularLocation>
        <location evidence="9">Cell inner membrane</location>
        <topology evidence="9">Multi-pass membrane protein</topology>
    </subcellularLocation>
    <subcellularLocation>
        <location evidence="1">Cell membrane</location>
        <topology evidence="1">Multi-pass membrane protein</topology>
    </subcellularLocation>
</comment>
<dbReference type="InterPro" id="IPR013525">
    <property type="entry name" value="ABC2_TM"/>
</dbReference>
<evidence type="ECO:0000256" key="6">
    <source>
        <dbReference type="ARBA" id="ARBA00022989"/>
    </source>
</evidence>
<dbReference type="AlphaFoldDB" id="A0A418YDW4"/>
<sequence>MSDSKKRMRLSQAIPLIHVQACMKLKSQANTLVFSYLWWVLEPLLFVLLFYFVFKHVLNRGGDDYFLFLMMGKIPFLWFSKAVNSGAMSIQQNKGLISQRVIPKVIFPLVNCQEALYKQAFAFSILIVFLVANGHHDVLNWWQAIPLIILQYLLIAGVAVLFSCFATFARDFTVVIGMFMMCLMFTSGIFWDVNTIQDPALRDLLLMINPLAAIIDGYRKVFMYQELLNLKYMLCVLAWSITTFGVGYWALNRYSNTLTRRLFA</sequence>
<keyword evidence="12" id="KW-1185">Reference proteome</keyword>
<feature type="transmembrane region" description="Helical" evidence="9">
    <location>
        <begin position="172"/>
        <end position="191"/>
    </location>
</feature>
<keyword evidence="7" id="KW-0762">Sugar transport</keyword>
<name>A0A418YDW4_9GAMM</name>
<evidence type="ECO:0000256" key="2">
    <source>
        <dbReference type="ARBA" id="ARBA00007783"/>
    </source>
</evidence>
<keyword evidence="7" id="KW-0625">Polysaccharide transport</keyword>
<dbReference type="GO" id="GO:0015920">
    <property type="term" value="P:lipopolysaccharide transport"/>
    <property type="evidence" value="ECO:0007669"/>
    <property type="project" value="TreeGrafter"/>
</dbReference>